<name>A0A1V8M3U8_9GAMM</name>
<dbReference type="GO" id="GO:0004497">
    <property type="term" value="F:monooxygenase activity"/>
    <property type="evidence" value="ECO:0007669"/>
    <property type="project" value="UniProtKB-KW"/>
</dbReference>
<dbReference type="InterPro" id="IPR002938">
    <property type="entry name" value="FAD-bd"/>
</dbReference>
<dbReference type="RefSeq" id="WP_080523622.1">
    <property type="nucleotide sequence ID" value="NZ_LPUF01000002.1"/>
</dbReference>
<keyword evidence="3" id="KW-0503">Monooxygenase</keyword>
<sequence>MQQTIPPKCTVLIIGGGPAGSSAATHLAKKGVDVVLLERAEFPRNQVGESLIPHFWKFTDQLGVSEKIQQQGFISKAGGITVWNDKIHQILFSDYGYKRPGLHIERDIFDQLLLAYSEEQGAQVFNQVVVKKVDLSGPEPVVAYTDTRGTPNLEGSIQCQYVVDASGHSSLLAHQLETRQTISSAMNFLSLWGYFKNSRYVGVDRQSHSNAELKTVAPVTFVMSHDDGWLWHIILREKTSVGLIVHTDKLAGMNKVQREAYFKQSCARIPYLKDLLSDAGFIENSLQYRPDYSYYASQTCRENYYCIGDAAGFVDPIFSHGVQNAFYNAAVATLAIMEGLKNTKKRVRFAALCENRMQQFYSFSRALSLGDFGCNGVHRDLVKSLMKSMPTLELELMLVASEMTNRSENFKQLAREAGVWEQFSEQFEQQKRGVIEELHF</sequence>
<evidence type="ECO:0000259" key="2">
    <source>
        <dbReference type="Pfam" id="PF01494"/>
    </source>
</evidence>
<dbReference type="Gene3D" id="3.50.50.60">
    <property type="entry name" value="FAD/NAD(P)-binding domain"/>
    <property type="match status" value="1"/>
</dbReference>
<keyword evidence="4" id="KW-1185">Reference proteome</keyword>
<accession>A0A1V8M3U8</accession>
<proteinExistence type="predicted"/>
<dbReference type="GO" id="GO:0071949">
    <property type="term" value="F:FAD binding"/>
    <property type="evidence" value="ECO:0007669"/>
    <property type="project" value="InterPro"/>
</dbReference>
<feature type="domain" description="FAD-binding" evidence="2">
    <location>
        <begin position="8"/>
        <end position="323"/>
    </location>
</feature>
<evidence type="ECO:0000256" key="1">
    <source>
        <dbReference type="ARBA" id="ARBA00023002"/>
    </source>
</evidence>
<dbReference type="PANTHER" id="PTHR43747:SF5">
    <property type="entry name" value="FAD-BINDING DOMAIN-CONTAINING PROTEIN"/>
    <property type="match status" value="1"/>
</dbReference>
<dbReference type="InterPro" id="IPR036188">
    <property type="entry name" value="FAD/NAD-bd_sf"/>
</dbReference>
<dbReference type="EMBL" id="LPUF01000002">
    <property type="protein sequence ID" value="OQK16245.1"/>
    <property type="molecule type" value="Genomic_DNA"/>
</dbReference>
<dbReference type="PANTHER" id="PTHR43747">
    <property type="entry name" value="FAD-BINDING PROTEIN"/>
    <property type="match status" value="1"/>
</dbReference>
<dbReference type="Proteomes" id="UP000191980">
    <property type="component" value="Unassembled WGS sequence"/>
</dbReference>
<dbReference type="PRINTS" id="PR00420">
    <property type="entry name" value="RNGMNOXGNASE"/>
</dbReference>
<dbReference type="InterPro" id="IPR050816">
    <property type="entry name" value="Flavin-dep_Halogenase_NPB"/>
</dbReference>
<dbReference type="AlphaFoldDB" id="A0A1V8M3U8"/>
<dbReference type="SUPFAM" id="SSF51905">
    <property type="entry name" value="FAD/NAD(P)-binding domain"/>
    <property type="match status" value="1"/>
</dbReference>
<protein>
    <submittedName>
        <fullName evidence="3">Monooxygenase</fullName>
    </submittedName>
</protein>
<evidence type="ECO:0000313" key="3">
    <source>
        <dbReference type="EMBL" id="OQK16245.1"/>
    </source>
</evidence>
<dbReference type="OrthoDB" id="9785276at2"/>
<dbReference type="STRING" id="1420851.AU255_14210"/>
<evidence type="ECO:0000313" key="4">
    <source>
        <dbReference type="Proteomes" id="UP000191980"/>
    </source>
</evidence>
<organism evidence="3 4">
    <name type="scientific">Methyloprofundus sedimenti</name>
    <dbReference type="NCBI Taxonomy" id="1420851"/>
    <lineage>
        <taxon>Bacteria</taxon>
        <taxon>Pseudomonadati</taxon>
        <taxon>Pseudomonadota</taxon>
        <taxon>Gammaproteobacteria</taxon>
        <taxon>Methylococcales</taxon>
        <taxon>Methylococcaceae</taxon>
        <taxon>Methyloprofundus</taxon>
    </lineage>
</organism>
<gene>
    <name evidence="3" type="ORF">AU255_14210</name>
</gene>
<dbReference type="Pfam" id="PF01494">
    <property type="entry name" value="FAD_binding_3"/>
    <property type="match status" value="1"/>
</dbReference>
<comment type="caution">
    <text evidence="3">The sequence shown here is derived from an EMBL/GenBank/DDBJ whole genome shotgun (WGS) entry which is preliminary data.</text>
</comment>
<keyword evidence="1" id="KW-0560">Oxidoreductase</keyword>
<reference evidence="3 4" key="1">
    <citation type="submission" date="2015-12" db="EMBL/GenBank/DDBJ databases">
        <authorList>
            <person name="Shamseldin A."/>
            <person name="Moawad H."/>
            <person name="Abd El-Rahim W.M."/>
            <person name="Sadowsky M.J."/>
        </authorList>
    </citation>
    <scope>NUCLEOTIDE SEQUENCE [LARGE SCALE GENOMIC DNA]</scope>
    <source>
        <strain evidence="3 4">WF1</strain>
    </source>
</reference>